<evidence type="ECO:0000313" key="4">
    <source>
        <dbReference type="Proteomes" id="UP000241514"/>
    </source>
</evidence>
<dbReference type="EMBL" id="PYVN01000021">
    <property type="protein sequence ID" value="PTB86346.1"/>
    <property type="molecule type" value="Genomic_DNA"/>
</dbReference>
<protein>
    <recommendedName>
        <fullName evidence="5">DoxX protein</fullName>
    </recommendedName>
</protein>
<dbReference type="EMBL" id="PYVG01000011">
    <property type="protein sequence ID" value="PTB89558.1"/>
    <property type="molecule type" value="Genomic_DNA"/>
</dbReference>
<comment type="caution">
    <text evidence="2">The sequence shown here is derived from an EMBL/GenBank/DDBJ whole genome shotgun (WGS) entry which is preliminary data.</text>
</comment>
<gene>
    <name evidence="3" type="ORF">C9928_03075</name>
    <name evidence="2" type="ORF">C9940_02760</name>
</gene>
<feature type="transmembrane region" description="Helical" evidence="1">
    <location>
        <begin position="111"/>
        <end position="129"/>
    </location>
</feature>
<feature type="transmembrane region" description="Helical" evidence="1">
    <location>
        <begin position="59"/>
        <end position="77"/>
    </location>
</feature>
<evidence type="ECO:0008006" key="5">
    <source>
        <dbReference type="Google" id="ProtNLM"/>
    </source>
</evidence>
<evidence type="ECO:0000313" key="2">
    <source>
        <dbReference type="EMBL" id="PTB86346.1"/>
    </source>
</evidence>
<keyword evidence="1" id="KW-1133">Transmembrane helix</keyword>
<evidence type="ECO:0000313" key="3">
    <source>
        <dbReference type="EMBL" id="PTB89558.1"/>
    </source>
</evidence>
<feature type="transmembrane region" description="Helical" evidence="1">
    <location>
        <begin position="20"/>
        <end position="39"/>
    </location>
</feature>
<feature type="transmembrane region" description="Helical" evidence="1">
    <location>
        <begin position="84"/>
        <end position="105"/>
    </location>
</feature>
<sequence length="141" mass="15869">MTTPNSSLDAYLPRIRWSLLLLRLGVFIVMLVWTLDKFVNPAHSAAVFETFYFIPGLEGNVFIVLGVLQLALVLAFVSGLWKRATYGLIAVLHGVSTLTPLPLYFDAFNNLLFFAAWPMWAACIALYLLRDLDTQWTLKAS</sequence>
<reference evidence="2 4" key="1">
    <citation type="submission" date="2018-03" db="EMBL/GenBank/DDBJ databases">
        <title>Cross-interface Injection: A General Nanoliter Liquid Handling Method Applied to Single Cells Genome Amplification Automated Nanoliter Liquid Handling Applied to Single Cell Multiple Displacement Amplification.</title>
        <authorList>
            <person name="Yun J."/>
            <person name="Xu P."/>
            <person name="Xu J."/>
            <person name="Dai X."/>
            <person name="Wang Y."/>
            <person name="Zheng X."/>
            <person name="Cao C."/>
            <person name="Yi Q."/>
            <person name="Zhu Y."/>
            <person name="Wang L."/>
            <person name="Dong Z."/>
            <person name="Huang Y."/>
            <person name="Huang L."/>
            <person name="Du W."/>
        </authorList>
    </citation>
    <scope>NUCLEOTIDE SEQUENCE [LARGE SCALE GENOMIC DNA]</scope>
    <source>
        <strain evidence="3 4">A9-4</strain>
        <strain evidence="2">Z-D3-2</strain>
    </source>
</reference>
<dbReference type="Proteomes" id="UP000241514">
    <property type="component" value="Unassembled WGS sequence"/>
</dbReference>
<accession>A0A2T4CXQ0</accession>
<evidence type="ECO:0000256" key="1">
    <source>
        <dbReference type="SAM" id="Phobius"/>
    </source>
</evidence>
<keyword evidence="1" id="KW-0472">Membrane</keyword>
<organism evidence="2">
    <name type="scientific">Pseudidiomarina aestuarii</name>
    <dbReference type="NCBI Taxonomy" id="624146"/>
    <lineage>
        <taxon>Bacteria</taxon>
        <taxon>Pseudomonadati</taxon>
        <taxon>Pseudomonadota</taxon>
        <taxon>Gammaproteobacteria</taxon>
        <taxon>Alteromonadales</taxon>
        <taxon>Idiomarinaceae</taxon>
        <taxon>Pseudidiomarina</taxon>
    </lineage>
</organism>
<keyword evidence="1" id="KW-0812">Transmembrane</keyword>
<proteinExistence type="predicted"/>
<name>A0A2T4CXQ0_9GAMM</name>
<dbReference type="AlphaFoldDB" id="A0A2T4CXQ0"/>